<keyword evidence="2" id="KW-1185">Reference proteome</keyword>
<gene>
    <name evidence="1" type="ORF">FGM00_17675</name>
</gene>
<dbReference type="AlphaFoldDB" id="A0A5B7SYI9"/>
<dbReference type="RefSeq" id="WP_138854191.1">
    <property type="nucleotide sequence ID" value="NZ_CP040710.1"/>
</dbReference>
<evidence type="ECO:0008006" key="3">
    <source>
        <dbReference type="Google" id="ProtNLM"/>
    </source>
</evidence>
<sequence length="316" mass="36376">MRRYVLYCSTLIVLMLSCSKDDSVKIPKSTEVSGKVIFEMNGTSLNTEDYGLKVTLGDTMIVALDSLGTFDFKDIVFSEYKFKIENDQEVFLDTVIAVDKTPFNLDFKVSSTALRDFFNYKEGDVLVYTYDALYTNGYAYTYQKIEGIKEWKILDITKENGFSIYTIEESLTANKTFFEDRFDDESAILTTEIDSTTIFKITGELEKENPKIMGDRFGETVNYGFGASNVILVYQFTYPHCSGTFCNENYWMIQRFSYTAEENHVFRPSSWIYHAPSRITVSTERGIEEIYDYSMGTSHSAPGSFEHLQLQELIRK</sequence>
<dbReference type="EMBL" id="CP040710">
    <property type="protein sequence ID" value="QCX01854.1"/>
    <property type="molecule type" value="Genomic_DNA"/>
</dbReference>
<dbReference type="KEGG" id="asag:FGM00_17675"/>
<name>A0A5B7SYI9_9FLAO</name>
<accession>A0A5B7SYI9</accession>
<evidence type="ECO:0000313" key="1">
    <source>
        <dbReference type="EMBL" id="QCX01854.1"/>
    </source>
</evidence>
<dbReference type="Proteomes" id="UP000310017">
    <property type="component" value="Chromosome"/>
</dbReference>
<organism evidence="1 2">
    <name type="scientific">Aggregatimonas sangjinii</name>
    <dbReference type="NCBI Taxonomy" id="2583587"/>
    <lineage>
        <taxon>Bacteria</taxon>
        <taxon>Pseudomonadati</taxon>
        <taxon>Bacteroidota</taxon>
        <taxon>Flavobacteriia</taxon>
        <taxon>Flavobacteriales</taxon>
        <taxon>Flavobacteriaceae</taxon>
        <taxon>Aggregatimonas</taxon>
    </lineage>
</organism>
<protein>
    <recommendedName>
        <fullName evidence="3">DUF4249 family protein</fullName>
    </recommendedName>
</protein>
<dbReference type="PROSITE" id="PS51257">
    <property type="entry name" value="PROKAR_LIPOPROTEIN"/>
    <property type="match status" value="1"/>
</dbReference>
<evidence type="ECO:0000313" key="2">
    <source>
        <dbReference type="Proteomes" id="UP000310017"/>
    </source>
</evidence>
<reference evidence="1 2" key="1">
    <citation type="submission" date="2019-05" db="EMBL/GenBank/DDBJ databases">
        <title>Genome sequencing of F202Z8.</title>
        <authorList>
            <person name="Kwon Y.M."/>
        </authorList>
    </citation>
    <scope>NUCLEOTIDE SEQUENCE [LARGE SCALE GENOMIC DNA]</scope>
    <source>
        <strain evidence="1 2">F202Z8</strain>
    </source>
</reference>
<proteinExistence type="predicted"/>